<name>A0A450S6G1_9GAMM</name>
<evidence type="ECO:0000313" key="1">
    <source>
        <dbReference type="EMBL" id="VFJ47443.1"/>
    </source>
</evidence>
<protein>
    <submittedName>
        <fullName evidence="1">Uncharacterized protein</fullName>
    </submittedName>
</protein>
<dbReference type="AlphaFoldDB" id="A0A450S6G1"/>
<sequence length="178" mass="20704">MILLFAIDGDQTWSGYRILFRHWRTAGVVREIRERLQLVGAMIPETNAEKYFQGLRERAWDTFAEELYDDVPAGEIVAEEDWSFDQTDESAPHFPWPVRWHRSFAALKSLHDRLADRDGDQVRAIFGPLVDGILPIVKTQGDNLFISRSASQMDRVLQNTMSLYRCQVMPCRFEAKLR</sequence>
<dbReference type="EMBL" id="CAADEW010000016">
    <property type="protein sequence ID" value="VFJ47443.1"/>
    <property type="molecule type" value="Genomic_DNA"/>
</dbReference>
<accession>A0A450S6G1</accession>
<organism evidence="1">
    <name type="scientific">Candidatus Kentrum sp. FW</name>
    <dbReference type="NCBI Taxonomy" id="2126338"/>
    <lineage>
        <taxon>Bacteria</taxon>
        <taxon>Pseudomonadati</taxon>
        <taxon>Pseudomonadota</taxon>
        <taxon>Gammaproteobacteria</taxon>
        <taxon>Candidatus Kentrum</taxon>
    </lineage>
</organism>
<reference evidence="1" key="1">
    <citation type="submission" date="2019-02" db="EMBL/GenBank/DDBJ databases">
        <authorList>
            <person name="Gruber-Vodicka R. H."/>
            <person name="Seah K. B. B."/>
        </authorList>
    </citation>
    <scope>NUCLEOTIDE SEQUENCE</scope>
    <source>
        <strain evidence="1">BECK_BZ15</strain>
    </source>
</reference>
<proteinExistence type="predicted"/>
<gene>
    <name evidence="1" type="ORF">BECKFW1821A_GA0114235_101627</name>
</gene>